<protein>
    <recommendedName>
        <fullName evidence="4">Lipoprotein SmpA/OmlA domain-containing protein</fullName>
    </recommendedName>
</protein>
<sequence>MHIRILQIFFLVTLTSYSSSAVSSPLLSSLAAELRAMRALPMATPTNARCPSDTAPLIGLSQNQLQVALGKPDFINKSDRSWTYFFTSPVPPHQFGGGYPELSFAIGTTKRVVNVTCHYSR</sequence>
<evidence type="ECO:0000313" key="3">
    <source>
        <dbReference type="Proteomes" id="UP000051863"/>
    </source>
</evidence>
<dbReference type="EMBL" id="LDJJ01000069">
    <property type="protein sequence ID" value="KRG63831.1"/>
    <property type="molecule type" value="Genomic_DNA"/>
</dbReference>
<evidence type="ECO:0000256" key="1">
    <source>
        <dbReference type="SAM" id="SignalP"/>
    </source>
</evidence>
<dbReference type="PATRIC" id="fig|405446.3.peg.3348"/>
<feature type="signal peptide" evidence="1">
    <location>
        <begin position="1"/>
        <end position="21"/>
    </location>
</feature>
<evidence type="ECO:0008006" key="4">
    <source>
        <dbReference type="Google" id="ProtNLM"/>
    </source>
</evidence>
<proteinExistence type="predicted"/>
<dbReference type="Proteomes" id="UP000051863">
    <property type="component" value="Unassembled WGS sequence"/>
</dbReference>
<keyword evidence="1" id="KW-0732">Signal</keyword>
<feature type="chain" id="PRO_5006393856" description="Lipoprotein SmpA/OmlA domain-containing protein" evidence="1">
    <location>
        <begin position="22"/>
        <end position="121"/>
    </location>
</feature>
<reference evidence="2 3" key="1">
    <citation type="submission" date="2015-05" db="EMBL/GenBank/DDBJ databases">
        <title>Genome sequencing and analysis of members of genus Stenotrophomonas.</title>
        <authorList>
            <person name="Patil P.P."/>
            <person name="Midha S."/>
            <person name="Patil P.B."/>
        </authorList>
    </citation>
    <scope>NUCLEOTIDE SEQUENCE [LARGE SCALE GENOMIC DNA]</scope>
    <source>
        <strain evidence="2 3">DSM 18941</strain>
    </source>
</reference>
<accession>A0A0R0CCA5</accession>
<keyword evidence="3" id="KW-1185">Reference proteome</keyword>
<dbReference type="AlphaFoldDB" id="A0A0R0CCA5"/>
<gene>
    <name evidence="2" type="ORF">ABB27_17295</name>
</gene>
<organism evidence="2 3">
    <name type="scientific">Stenotrophomonas terrae</name>
    <dbReference type="NCBI Taxonomy" id="405446"/>
    <lineage>
        <taxon>Bacteria</taxon>
        <taxon>Pseudomonadati</taxon>
        <taxon>Pseudomonadota</taxon>
        <taxon>Gammaproteobacteria</taxon>
        <taxon>Lysobacterales</taxon>
        <taxon>Lysobacteraceae</taxon>
        <taxon>Stenotrophomonas</taxon>
    </lineage>
</organism>
<evidence type="ECO:0000313" key="2">
    <source>
        <dbReference type="EMBL" id="KRG63831.1"/>
    </source>
</evidence>
<name>A0A0R0CCA5_9GAMM</name>
<comment type="caution">
    <text evidence="2">The sequence shown here is derived from an EMBL/GenBank/DDBJ whole genome shotgun (WGS) entry which is preliminary data.</text>
</comment>